<proteinExistence type="predicted"/>
<feature type="region of interest" description="Disordered" evidence="2">
    <location>
        <begin position="237"/>
        <end position="267"/>
    </location>
</feature>
<organism evidence="4">
    <name type="scientific">Albugo laibachii Nc14</name>
    <dbReference type="NCBI Taxonomy" id="890382"/>
    <lineage>
        <taxon>Eukaryota</taxon>
        <taxon>Sar</taxon>
        <taxon>Stramenopiles</taxon>
        <taxon>Oomycota</taxon>
        <taxon>Peronosporomycetes</taxon>
        <taxon>Albuginales</taxon>
        <taxon>Albuginaceae</taxon>
        <taxon>Albugo</taxon>
    </lineage>
</organism>
<dbReference type="Gene3D" id="3.30.450.40">
    <property type="match status" value="1"/>
</dbReference>
<dbReference type="InterPro" id="IPR003018">
    <property type="entry name" value="GAF"/>
</dbReference>
<name>F0WXH2_9STRA</name>
<keyword evidence="1" id="KW-0175">Coiled coil</keyword>
<reference evidence="4" key="1">
    <citation type="journal article" date="2011" name="PLoS Biol.">
        <title>Gene gain and loss during evolution of obligate parasitism in the white rust pathogen of Arabidopsis thaliana.</title>
        <authorList>
            <person name="Kemen E."/>
            <person name="Gardiner A."/>
            <person name="Schultz-Larsen T."/>
            <person name="Kemen A.C."/>
            <person name="Balmuth A.L."/>
            <person name="Robert-Seilaniantz A."/>
            <person name="Bailey K."/>
            <person name="Holub E."/>
            <person name="Studholme D.J."/>
            <person name="Maclean D."/>
            <person name="Jones J.D."/>
        </authorList>
    </citation>
    <scope>NUCLEOTIDE SEQUENCE</scope>
</reference>
<evidence type="ECO:0000256" key="1">
    <source>
        <dbReference type="SAM" id="Coils"/>
    </source>
</evidence>
<sequence>MSDSAHHSQHAENQPIRLTHSLSAPRLPSSNSTSGFVYASSKKRAEFSKSASSSNPLAGQQVKLTPLDLPIASKLASQTLLEVYSDADKDLMILSLHKRVAKLEAELHQARRYHRTMEKRNDQLESWRVFVENTSNEREMLLQELRQTAKMRQIEVTKLSNRYVAANEKILMLASTCAPSNDDNAHRTMEQQMTLIKTLTKENQDFHRKLRNFEQRYREDKLTITKQEGLIQNLHSKLESFQLEPRGNDQATPPKEKEEEIEPSSVHAKLHSSLSYKRILQAGQNIDPRMLSILEKSDPHDSTSSAVQLATLMKKWLQSCMDLPCSLHLPTNMQRLLQRTCGLLHCQYAAYFDVESDRAIGLYSNEHGEVCWPLEIDKGFVGYAAKYCKTVNVPKALEDLRYHAACDTLSGTKSKEVLCVPIMSENSSKSSDSVVGVLRIWNSVQRKPFTSVEQIVASFLAIEAGIAYNQSRSKAQYMRNNALALRLLRFPAELAKKCGRNSEKRSRSMDVQMMMHSERFCAEILGSCTVRIFLMDPQNAGRLWYVNAKHSNGESGSIGQKMSINATSTLCEVVVERQRQEVCIVEDPLRGGCYNDGVDLEPGANGIMLAPILSLWHPMLLLGIIQITRDRPVHLVQTQEEAEVSPRDEFTIEILELFSSALAGVIHQL</sequence>
<feature type="region of interest" description="Disordered" evidence="2">
    <location>
        <begin position="1"/>
        <end position="35"/>
    </location>
</feature>
<dbReference type="HOGENOM" id="CLU_011133_0_0_1"/>
<feature type="domain" description="GAF" evidence="3">
    <location>
        <begin position="328"/>
        <end position="478"/>
    </location>
</feature>
<dbReference type="InterPro" id="IPR029016">
    <property type="entry name" value="GAF-like_dom_sf"/>
</dbReference>
<gene>
    <name evidence="4" type="primary">AlNc14C353G10923</name>
    <name evidence="4" type="ORF">ALNC14_123090</name>
</gene>
<evidence type="ECO:0000313" key="4">
    <source>
        <dbReference type="EMBL" id="CCA26165.1"/>
    </source>
</evidence>
<reference evidence="4" key="2">
    <citation type="submission" date="2011-02" db="EMBL/GenBank/DDBJ databases">
        <authorList>
            <person name="MacLean D."/>
        </authorList>
    </citation>
    <scope>NUCLEOTIDE SEQUENCE</scope>
</reference>
<dbReference type="SMART" id="SM00065">
    <property type="entry name" value="GAF"/>
    <property type="match status" value="1"/>
</dbReference>
<evidence type="ECO:0000256" key="2">
    <source>
        <dbReference type="SAM" id="MobiDB-lite"/>
    </source>
</evidence>
<evidence type="ECO:0000259" key="3">
    <source>
        <dbReference type="SMART" id="SM00065"/>
    </source>
</evidence>
<feature type="coiled-coil region" evidence="1">
    <location>
        <begin position="100"/>
        <end position="151"/>
    </location>
</feature>
<dbReference type="SUPFAM" id="SSF55781">
    <property type="entry name" value="GAF domain-like"/>
    <property type="match status" value="1"/>
</dbReference>
<dbReference type="EMBL" id="FR824398">
    <property type="protein sequence ID" value="CCA26165.1"/>
    <property type="molecule type" value="Genomic_DNA"/>
</dbReference>
<feature type="compositionally biased region" description="Basic and acidic residues" evidence="2">
    <location>
        <begin position="1"/>
        <end position="10"/>
    </location>
</feature>
<protein>
    <submittedName>
        <fullName evidence="4">Uncharacterized protein AlNc14C353G10923</fullName>
    </submittedName>
</protein>
<dbReference type="AlphaFoldDB" id="F0WXH2"/>
<accession>F0WXH2</accession>
<dbReference type="Pfam" id="PF01590">
    <property type="entry name" value="GAF"/>
    <property type="match status" value="1"/>
</dbReference>